<feature type="region of interest" description="Disordered" evidence="1">
    <location>
        <begin position="75"/>
        <end position="119"/>
    </location>
</feature>
<keyword evidence="3" id="KW-1185">Reference proteome</keyword>
<evidence type="ECO:0000256" key="1">
    <source>
        <dbReference type="SAM" id="MobiDB-lite"/>
    </source>
</evidence>
<accession>A0A6G1GV30</accession>
<proteinExistence type="predicted"/>
<dbReference type="EMBL" id="ML977167">
    <property type="protein sequence ID" value="KAF1984598.1"/>
    <property type="molecule type" value="Genomic_DNA"/>
</dbReference>
<evidence type="ECO:0000313" key="3">
    <source>
        <dbReference type="Proteomes" id="UP000800041"/>
    </source>
</evidence>
<protein>
    <submittedName>
        <fullName evidence="2">Uncharacterized protein</fullName>
    </submittedName>
</protein>
<dbReference type="OrthoDB" id="5428259at2759"/>
<gene>
    <name evidence="2" type="ORF">K402DRAFT_405958</name>
</gene>
<name>A0A6G1GV30_9PEZI</name>
<dbReference type="Proteomes" id="UP000800041">
    <property type="component" value="Unassembled WGS sequence"/>
</dbReference>
<evidence type="ECO:0000313" key="2">
    <source>
        <dbReference type="EMBL" id="KAF1984598.1"/>
    </source>
</evidence>
<dbReference type="AlphaFoldDB" id="A0A6G1GV30"/>
<sequence length="469" mass="54165">MSAIPLHCNICPKKPDFSDVSHLLTHIASKGHLSHYYKIKVRSSTEEDSRRLVDAYDQWYADWNVEDLMSERMSLKEKRRARPKQTVPASRKPTVPSNVPLRRSPRKPAPRQRFGNLDPRLVEGGVKSEHSTPEYGIQSAIPLSSLSRSSLYMPAMPAMPALNPHSLYRRGPRLHRTILQDYDAYSDDESDSSESKPFSESTTSECTKLKGIYWPGMDIFDSATPEMKRKRNQKKDISVVEQLELNSREVEATELIFNPYDLTFKKQRKISSLMDEESSPMRGESPRRAFLDRPALLEIEGNRSRRYQESPVPRMPDFSQAIYQDAQVEHQLTYGNKRKRGFEIFHDEEPEVTFGHPTGFNYLTSEFPYPQHNDGHYDASKTFSHHYQAFGKENNQPVYTQSWPTTNSYAQHHHQQQPSMFAPVQHNHGLHTQVMPGFFNNNQPMNYTGYKLEDELDEERTITAPPSDT</sequence>
<organism evidence="2 3">
    <name type="scientific">Aulographum hederae CBS 113979</name>
    <dbReference type="NCBI Taxonomy" id="1176131"/>
    <lineage>
        <taxon>Eukaryota</taxon>
        <taxon>Fungi</taxon>
        <taxon>Dikarya</taxon>
        <taxon>Ascomycota</taxon>
        <taxon>Pezizomycotina</taxon>
        <taxon>Dothideomycetes</taxon>
        <taxon>Pleosporomycetidae</taxon>
        <taxon>Aulographales</taxon>
        <taxon>Aulographaceae</taxon>
    </lineage>
</organism>
<reference evidence="2" key="1">
    <citation type="journal article" date="2020" name="Stud. Mycol.">
        <title>101 Dothideomycetes genomes: a test case for predicting lifestyles and emergence of pathogens.</title>
        <authorList>
            <person name="Haridas S."/>
            <person name="Albert R."/>
            <person name="Binder M."/>
            <person name="Bloem J."/>
            <person name="Labutti K."/>
            <person name="Salamov A."/>
            <person name="Andreopoulos B."/>
            <person name="Baker S."/>
            <person name="Barry K."/>
            <person name="Bills G."/>
            <person name="Bluhm B."/>
            <person name="Cannon C."/>
            <person name="Castanera R."/>
            <person name="Culley D."/>
            <person name="Daum C."/>
            <person name="Ezra D."/>
            <person name="Gonzalez J."/>
            <person name="Henrissat B."/>
            <person name="Kuo A."/>
            <person name="Liang C."/>
            <person name="Lipzen A."/>
            <person name="Lutzoni F."/>
            <person name="Magnuson J."/>
            <person name="Mondo S."/>
            <person name="Nolan M."/>
            <person name="Ohm R."/>
            <person name="Pangilinan J."/>
            <person name="Park H.-J."/>
            <person name="Ramirez L."/>
            <person name="Alfaro M."/>
            <person name="Sun H."/>
            <person name="Tritt A."/>
            <person name="Yoshinaga Y."/>
            <person name="Zwiers L.-H."/>
            <person name="Turgeon B."/>
            <person name="Goodwin S."/>
            <person name="Spatafora J."/>
            <person name="Crous P."/>
            <person name="Grigoriev I."/>
        </authorList>
    </citation>
    <scope>NUCLEOTIDE SEQUENCE</scope>
    <source>
        <strain evidence="2">CBS 113979</strain>
    </source>
</reference>